<accession>A0A165H0H3</accession>
<feature type="region of interest" description="Disordered" evidence="1">
    <location>
        <begin position="1009"/>
        <end position="1031"/>
    </location>
</feature>
<evidence type="ECO:0000259" key="4">
    <source>
        <dbReference type="Pfam" id="PF23099"/>
    </source>
</evidence>
<evidence type="ECO:0000259" key="2">
    <source>
        <dbReference type="Pfam" id="PF07539"/>
    </source>
</evidence>
<protein>
    <submittedName>
        <fullName evidence="5">Uncharacterized protein</fullName>
    </submittedName>
</protein>
<dbReference type="Pfam" id="PF20416">
    <property type="entry name" value="UTP20"/>
    <property type="match status" value="1"/>
</dbReference>
<dbReference type="STRING" id="1353952.A0A165H0H3"/>
<dbReference type="GO" id="GO:0032040">
    <property type="term" value="C:small-subunit processome"/>
    <property type="evidence" value="ECO:0007669"/>
    <property type="project" value="TreeGrafter"/>
</dbReference>
<evidence type="ECO:0000313" key="5">
    <source>
        <dbReference type="EMBL" id="KZT58714.1"/>
    </source>
</evidence>
<proteinExistence type="predicted"/>
<feature type="domain" description="U3 small nucleolar RNA-associated protein 20 N-terminal" evidence="2">
    <location>
        <begin position="794"/>
        <end position="1397"/>
    </location>
</feature>
<keyword evidence="6" id="KW-1185">Reference proteome</keyword>
<dbReference type="OrthoDB" id="360653at2759"/>
<dbReference type="Pfam" id="PF23099">
    <property type="entry name" value="UTP20_C"/>
    <property type="match status" value="1"/>
</dbReference>
<dbReference type="Pfam" id="PF07539">
    <property type="entry name" value="UTP20_N"/>
    <property type="match status" value="1"/>
</dbReference>
<feature type="compositionally biased region" description="Acidic residues" evidence="1">
    <location>
        <begin position="2369"/>
        <end position="2381"/>
    </location>
</feature>
<organism evidence="5 6">
    <name type="scientific">Calocera cornea HHB12733</name>
    <dbReference type="NCBI Taxonomy" id="1353952"/>
    <lineage>
        <taxon>Eukaryota</taxon>
        <taxon>Fungi</taxon>
        <taxon>Dikarya</taxon>
        <taxon>Basidiomycota</taxon>
        <taxon>Agaricomycotina</taxon>
        <taxon>Dacrymycetes</taxon>
        <taxon>Dacrymycetales</taxon>
        <taxon>Dacrymycetaceae</taxon>
        <taxon>Calocera</taxon>
    </lineage>
</organism>
<dbReference type="SUPFAM" id="SSF48371">
    <property type="entry name" value="ARM repeat"/>
    <property type="match status" value="2"/>
</dbReference>
<dbReference type="InterPro" id="IPR052575">
    <property type="entry name" value="SSU_processome_comp_20"/>
</dbReference>
<evidence type="ECO:0000256" key="1">
    <source>
        <dbReference type="SAM" id="MobiDB-lite"/>
    </source>
</evidence>
<dbReference type="EMBL" id="KV423948">
    <property type="protein sequence ID" value="KZT58714.1"/>
    <property type="molecule type" value="Genomic_DNA"/>
</dbReference>
<feature type="domain" description="U3 small nucleolar RNA-associated protein 20 C-terminal" evidence="4">
    <location>
        <begin position="2443"/>
        <end position="2545"/>
    </location>
</feature>
<feature type="region of interest" description="Disordered" evidence="1">
    <location>
        <begin position="2361"/>
        <end position="2381"/>
    </location>
</feature>
<evidence type="ECO:0000313" key="6">
    <source>
        <dbReference type="Proteomes" id="UP000076842"/>
    </source>
</evidence>
<sequence length="2564" mass="286118">MEEGPSNRHRFQSQAAVLKSTHIPVLPSVEDTTVIPDASSSFYESLFSWRELNLTSSFTAFADEVDQLTKSMNLLLHNWQQIVDVWVDAVGKAEVDALEPLFDLMSKLVYDLRSTVAPAYSVILDCLFARLSGKLPQHSLQALFNALSSLFKYLLVSSAASPKLQTTWEKIAAVLREGGDVARLMAEVWGKVIRRLKSAEREALVRSMLEEQGAELYVAMALVEGMKSPNHDHPPSASLLLRFMMSHLSSHTDSDALRLTIKRVLTALLHHSTPAHFSPLMDALLDSRDVFTDNSLKTWMTVVRVPLAVRKGARLQEAHIKRVIPLLPTLPSSPELVHLCTSALIASTLPVWASEGKKMLAALWEMDDKTSAILISASLCEAEWKGWNTLSLPLLIQYHRAILSTQPRLSLRLLAEMANRGSLQDASGMIGGRGFLDHLSSWASERISGYSVLAEVDICDLSNLLPILPFLSTQPDLTHLAEKILGAEGARDEWERTPANPSWLLSACLKYAVVSGPTDRIASHLSTILERWSWNVQVMDAVADVVTALKKPISPRLDKTALQASILSQSSAMRSATLRILCSGLVDNTNDELETFKQCLAAEEVPLSLEKIRERILKTERVTGLAGVDWLIAQLKVNLRPLWQPACRALAKIVQQNPGEGWARIYRQLEAISLRPDELVEPEPRWPALSVDDAADGESERTFRDPSLARMDRLIASTTRAESEHELEILAKLQLDPKRLDTLNYEGQLLKTLALIPNIAEKNNRALVSLLLHLVEDGSQDTDVSSTRAAPRRIRSRLSHWLTLFAKFSNPHAMYRAAALHHLYLACLCTPERALQRLAIDCLLSDSTSPLQTYGDKYRVLLDDTKFRDELSSLNLADLPNDVRGDVVPVLVRLLYGVMISRSSKAKARRRAILSSLTSCSSRELETLVMLMLEPFQGIYLSSAVDQFEFSGTDITATSTQRVGYLRLLGDVLTYLAPALQPHWPLLLTTTLELMNSAQMAIHSIHQPNDVVDDSGEAESDAASDVASAKGDSLGSNYVVRQLGFKRLSDFSRRCPDLDMAPYLPQLYDSLITPRMPRLAAENSQSPSALMELFLSWSQHPRSAVYLARYDASVIPGIADILTAVNAKPVVISQVMDILDHILDFSVEDSPVTAEVLKPNAEHLLMKLSSAISAHGNKPLNDTLKREIGLLTRLAPHLTDTAHAEQLLIALKPLFRRSSKVVQERVISDVLQVYAAAFKLAPQLQNPFSTFFVDMYELLGGLFQSLQERQSRLSLVSAFSQLVRPHPEYALIGEITGNLNAYLVNRLDEPDFDRRLAAFNVINETQYLIMGHLQWEPILWNALFFIQDPEELSIRTNAAFVIRRFIQRLRDQPIPEFKMVFTRVVYPGLRKALRSKSELVKSEVLSLLATAAECCHFTVALHELRVLLAAGDEEASVFANFYHVQIHRRTRALRRLAEHVKAGNLSSGVLTEIFIPLLNSYIMEATVDHQIINEAILTLGVIATKLPWRSYYGLVQHYLRMSRRKTASEKLFVRTVIVILERFSFTLDAPVAAEGETGLEGLEDEAENLLDEEHIGPQAVEGLPTTSTPQEQNSIQQRQKIVDVVKARLLPTLLSYMDDKTTTEDEVRIPIAYGIICVTLKLPEDDRLAQVDRLLTILCQVLRSRSHDTRQLARETLFRIATVLGPDYLPKLVQSLREALTRGPQLHVLAVSVHGLLVHVTQPAHASTFSSMDSCASNIAFIASEVIFGQSGRDVMNEGFRTTFREVRSSSSKALDTIQLVSRFITVGHVRDLLSPLRHILQSTDTQKTIQLVNNVLHRMASGLNSNPHLSPEDVLSLCHTLITQRSKLMGESTPDVSGKSSAAPDFAVQMKRKAAEPTVALTGNLQKFVAFGLELFNTAFRRNRFDLKDEGVLARLEPLVPLIGEALYADDAQVAMASIKATAAILRCPLQSAAKSLSVFIKRLLSLIQKSGSLDADIAQAALKSLAIVLRDSGKAKIVDADLKYLLELIGPELEEPERQSTAFTLLRSVIARQFVAPEIYDLMDRVFDVLVTNQSAQVREACRGIALQFLLDYPQGKGRLRKHMAFMAANLSYEFESGRLSLMELLSAVLEKFQADLLHEYVDMLFAALVMDLANDESTKCKEMGAALIKKLFARLSDQQQRTVLARLHLWISQVEQPELPSVAAQVYGLVMDVPSEALEKDSATVLQDLIQVVLRADKEFRLVEEGETDMDVDLDWRPPYHALTSLFKLCRLYAPLTLSPDIPLEHVVSLFLFPHAWVRLSAARLVSLVLSAQSTQDDKELDKYTKDNFSLLVEMARLSTLQLRSYLSLQVVKNLLFVGKCFATVSVKAKAVVVSEEAEDGARENGEEEEEADEAEEDDNIAENPLAWLFSRLSFQLRRAHADRRKASSISASLSSSQWGNQPLAILRWFAAMSAYLPVPVLEKFLPHILSPVYRLLEDDGTRDSAMDELKTLCHELQDMLQQKVGTTAFAAVYNTIRQRVGAVRNERRQARVVQVQADPEAAARYRMKRNVMKTQGRKRKASMHAEARGRIGGGKKRRFD</sequence>
<dbReference type="InParanoid" id="A0A165H0H3"/>
<dbReference type="InterPro" id="IPR057525">
    <property type="entry name" value="UTP20_C"/>
</dbReference>
<gene>
    <name evidence="5" type="ORF">CALCODRAFT_451310</name>
</gene>
<dbReference type="PANTHER" id="PTHR17695:SF11">
    <property type="entry name" value="SMALL SUBUNIT PROCESSOME COMPONENT 20 HOMOLOG"/>
    <property type="match status" value="1"/>
</dbReference>
<feature type="domain" description="U3 small nucleolar RNA-associated protein 20" evidence="3">
    <location>
        <begin position="1621"/>
        <end position="1843"/>
    </location>
</feature>
<dbReference type="FunCoup" id="A0A165H0H3">
    <property type="interactions" value="547"/>
</dbReference>
<dbReference type="InterPro" id="IPR046523">
    <property type="entry name" value="UTP20_dom"/>
</dbReference>
<dbReference type="Gene3D" id="1.25.10.10">
    <property type="entry name" value="Leucine-rich Repeat Variant"/>
    <property type="match status" value="2"/>
</dbReference>
<dbReference type="Proteomes" id="UP000076842">
    <property type="component" value="Unassembled WGS sequence"/>
</dbReference>
<dbReference type="GO" id="GO:0030686">
    <property type="term" value="C:90S preribosome"/>
    <property type="evidence" value="ECO:0007669"/>
    <property type="project" value="TreeGrafter"/>
</dbReference>
<name>A0A165H0H3_9BASI</name>
<dbReference type="PANTHER" id="PTHR17695">
    <property type="entry name" value="SMALL SUBUNIT PROCESSOME COMPONENT 20 HOMOLOG"/>
    <property type="match status" value="1"/>
</dbReference>
<feature type="compositionally biased region" description="Basic residues" evidence="1">
    <location>
        <begin position="2535"/>
        <end position="2546"/>
    </location>
</feature>
<evidence type="ECO:0000259" key="3">
    <source>
        <dbReference type="Pfam" id="PF20416"/>
    </source>
</evidence>
<feature type="region of interest" description="Disordered" evidence="1">
    <location>
        <begin position="2535"/>
        <end position="2564"/>
    </location>
</feature>
<dbReference type="InterPro" id="IPR011989">
    <property type="entry name" value="ARM-like"/>
</dbReference>
<feature type="compositionally biased region" description="Acidic residues" evidence="1">
    <location>
        <begin position="1011"/>
        <end position="1022"/>
    </location>
</feature>
<reference evidence="5 6" key="1">
    <citation type="journal article" date="2016" name="Mol. Biol. Evol.">
        <title>Comparative Genomics of Early-Diverging Mushroom-Forming Fungi Provides Insights into the Origins of Lignocellulose Decay Capabilities.</title>
        <authorList>
            <person name="Nagy L.G."/>
            <person name="Riley R."/>
            <person name="Tritt A."/>
            <person name="Adam C."/>
            <person name="Daum C."/>
            <person name="Floudas D."/>
            <person name="Sun H."/>
            <person name="Yadav J.S."/>
            <person name="Pangilinan J."/>
            <person name="Larsson K.H."/>
            <person name="Matsuura K."/>
            <person name="Barry K."/>
            <person name="Labutti K."/>
            <person name="Kuo R."/>
            <person name="Ohm R.A."/>
            <person name="Bhattacharya S.S."/>
            <person name="Shirouzu T."/>
            <person name="Yoshinaga Y."/>
            <person name="Martin F.M."/>
            <person name="Grigoriev I.V."/>
            <person name="Hibbett D.S."/>
        </authorList>
    </citation>
    <scope>NUCLEOTIDE SEQUENCE [LARGE SCALE GENOMIC DNA]</scope>
    <source>
        <strain evidence="5 6">HHB12733</strain>
    </source>
</reference>
<dbReference type="InterPro" id="IPR011430">
    <property type="entry name" value="UTP20_N"/>
</dbReference>
<dbReference type="InterPro" id="IPR016024">
    <property type="entry name" value="ARM-type_fold"/>
</dbReference>